<dbReference type="RefSeq" id="WP_409120081.1">
    <property type="nucleotide sequence ID" value="NZ_JBJVNI010000001.1"/>
</dbReference>
<reference evidence="2 3" key="1">
    <citation type="submission" date="2024-12" db="EMBL/GenBank/DDBJ databases">
        <title>Forecasting of Potato common scab and diversities of Pathogenic streptomyces spp. in china.</title>
        <authorList>
            <person name="Handique U."/>
            <person name="Wu J."/>
        </authorList>
    </citation>
    <scope>NUCLEOTIDE SEQUENCE [LARGE SCALE GENOMIC DNA]</scope>
    <source>
        <strain evidence="2 3">ZRIMU1530</strain>
    </source>
</reference>
<gene>
    <name evidence="2" type="ORF">ACKI18_01040</name>
</gene>
<keyword evidence="3" id="KW-1185">Reference proteome</keyword>
<evidence type="ECO:0000313" key="2">
    <source>
        <dbReference type="EMBL" id="MFM9607291.1"/>
    </source>
</evidence>
<dbReference type="InterPro" id="IPR023393">
    <property type="entry name" value="START-like_dom_sf"/>
</dbReference>
<comment type="caution">
    <text evidence="2">The sequence shown here is derived from an EMBL/GenBank/DDBJ whole genome shotgun (WGS) entry which is preliminary data.</text>
</comment>
<dbReference type="SUPFAM" id="SSF55961">
    <property type="entry name" value="Bet v1-like"/>
    <property type="match status" value="1"/>
</dbReference>
<evidence type="ECO:0000313" key="3">
    <source>
        <dbReference type="Proteomes" id="UP001631957"/>
    </source>
</evidence>
<accession>A0ABW9HHX1</accession>
<dbReference type="Gene3D" id="3.30.530.20">
    <property type="match status" value="1"/>
</dbReference>
<proteinExistence type="predicted"/>
<name>A0ABW9HHX1_9ACTN</name>
<dbReference type="InterPro" id="IPR005031">
    <property type="entry name" value="COQ10_START"/>
</dbReference>
<dbReference type="Pfam" id="PF03364">
    <property type="entry name" value="Polyketide_cyc"/>
    <property type="match status" value="1"/>
</dbReference>
<evidence type="ECO:0000259" key="1">
    <source>
        <dbReference type="Pfam" id="PF03364"/>
    </source>
</evidence>
<dbReference type="EMBL" id="JBJVNI010000001">
    <property type="protein sequence ID" value="MFM9607291.1"/>
    <property type="molecule type" value="Genomic_DNA"/>
</dbReference>
<dbReference type="Proteomes" id="UP001631957">
    <property type="component" value="Unassembled WGS sequence"/>
</dbReference>
<feature type="domain" description="Coenzyme Q-binding protein COQ10 START" evidence="1">
    <location>
        <begin position="11"/>
        <end position="129"/>
    </location>
</feature>
<organism evidence="2 3">
    <name type="scientific">Streptomyces niveiscabiei</name>
    <dbReference type="NCBI Taxonomy" id="164115"/>
    <lineage>
        <taxon>Bacteria</taxon>
        <taxon>Bacillati</taxon>
        <taxon>Actinomycetota</taxon>
        <taxon>Actinomycetes</taxon>
        <taxon>Kitasatosporales</taxon>
        <taxon>Streptomycetaceae</taxon>
        <taxon>Streptomyces</taxon>
    </lineage>
</organism>
<dbReference type="CDD" id="cd08860">
    <property type="entry name" value="TcmN_ARO-CYC_like"/>
    <property type="match status" value="1"/>
</dbReference>
<sequence length="156" mass="17955">MAAHTENHIVIDAPFDLVWDRTNDVAGWTGLFDEYSAAEILEQEPDRVLFRLTLHPDDTGKQWSWVSERRLDRAARTVVAHRVETGPFRYMRIRWTYDEVPGGVRMRWTQDFEMKPGAPLDDAAMAERINRNSLAQLALIRDRVQAEAADRTTGTS</sequence>
<protein>
    <submittedName>
        <fullName evidence="2">SRPBCC family protein</fullName>
    </submittedName>
</protein>